<comment type="similarity">
    <text evidence="6">Belongs to the major facilitator superfamily. Spinster (TC 2.A.1.49) family.</text>
</comment>
<dbReference type="Pfam" id="PF07690">
    <property type="entry name" value="MFS_1"/>
    <property type="match status" value="1"/>
</dbReference>
<evidence type="ECO:0000256" key="7">
    <source>
        <dbReference type="SAM" id="MobiDB-lite"/>
    </source>
</evidence>
<name>A0ABP0IV14_9DINO</name>
<comment type="caution">
    <text evidence="10">The sequence shown here is derived from an EMBL/GenBank/DDBJ whole genome shotgun (WGS) entry which is preliminary data.</text>
</comment>
<feature type="transmembrane region" description="Helical" evidence="8">
    <location>
        <begin position="108"/>
        <end position="129"/>
    </location>
</feature>
<proteinExistence type="inferred from homology"/>
<keyword evidence="2" id="KW-0813">Transport</keyword>
<feature type="transmembrane region" description="Helical" evidence="8">
    <location>
        <begin position="168"/>
        <end position="189"/>
    </location>
</feature>
<feature type="transmembrane region" description="Helical" evidence="8">
    <location>
        <begin position="77"/>
        <end position="101"/>
    </location>
</feature>
<dbReference type="PROSITE" id="PS50850">
    <property type="entry name" value="MFS"/>
    <property type="match status" value="1"/>
</dbReference>
<feature type="transmembrane region" description="Helical" evidence="8">
    <location>
        <begin position="201"/>
        <end position="220"/>
    </location>
</feature>
<dbReference type="Gene3D" id="1.20.1250.20">
    <property type="entry name" value="MFS general substrate transporter like domains"/>
    <property type="match status" value="1"/>
</dbReference>
<sequence length="543" mass="58946">MTERITPRIHRSALVQQDSMPMIMQGRTSLSFIASLGFTNLQLLQSLLAVVFLLHAADGAMLPGIFKALEEGLEATPVTLGSIIFVEALCHSIAVLVWGILADRYCKLTLLMYATLLWGFITALTAFVTGVRVLFIVRAAAGTVGAALGPLSQGLIGATCPSADRGRAFGWLIACGQLGFMIGVLLAGATSHLQVIHGWRGTFLLMGIFTLILSWIVYMAKMEVTRGLFQESRTWAQLLAAAKKGTPDGQPLNDIWKDFGFMLRRPSFWVLITQGAFASTTVKAMQYQVMWYQYLGFSDLSAASIACAAPLGSIFGAVCGGHIADFVAQLWPRHGRILFGQASDFLKIWVLLLTFVITEPPRPTDYQIFFHRSALSFMFGFLSIMCYAGVIKPLYAEIVPPHMIAQVVALGAAIDGAFASIASTPVVGFITQHFFHYISTNKPIKNMPTELRTTNALALGRSIAWVTVCSATIALIVYSFLHLTYSKDIRASKRKEADSLPAVEDGDSSAAEKDEEGGKLVKTSSGIHKTVSFNLPISSSCAH</sequence>
<keyword evidence="3 8" id="KW-0812">Transmembrane</keyword>
<dbReference type="EMBL" id="CAXAMN010003747">
    <property type="protein sequence ID" value="CAK9005926.1"/>
    <property type="molecule type" value="Genomic_DNA"/>
</dbReference>
<feature type="transmembrane region" description="Helical" evidence="8">
    <location>
        <begin position="268"/>
        <end position="289"/>
    </location>
</feature>
<evidence type="ECO:0000256" key="3">
    <source>
        <dbReference type="ARBA" id="ARBA00022692"/>
    </source>
</evidence>
<keyword evidence="11" id="KW-1185">Reference proteome</keyword>
<dbReference type="InterPro" id="IPR020846">
    <property type="entry name" value="MFS_dom"/>
</dbReference>
<keyword evidence="5 8" id="KW-0472">Membrane</keyword>
<evidence type="ECO:0000256" key="4">
    <source>
        <dbReference type="ARBA" id="ARBA00022989"/>
    </source>
</evidence>
<evidence type="ECO:0000259" key="9">
    <source>
        <dbReference type="PROSITE" id="PS50850"/>
    </source>
</evidence>
<feature type="transmembrane region" description="Helical" evidence="8">
    <location>
        <begin position="377"/>
        <end position="395"/>
    </location>
</feature>
<evidence type="ECO:0000256" key="2">
    <source>
        <dbReference type="ARBA" id="ARBA00022448"/>
    </source>
</evidence>
<dbReference type="SUPFAM" id="SSF103473">
    <property type="entry name" value="MFS general substrate transporter"/>
    <property type="match status" value="1"/>
</dbReference>
<accession>A0ABP0IV14</accession>
<feature type="transmembrane region" description="Helical" evidence="8">
    <location>
        <begin position="336"/>
        <end position="357"/>
    </location>
</feature>
<dbReference type="PANTHER" id="PTHR23505:SF52">
    <property type="entry name" value="MAJOR FACILITATOR SUPERFAMILY PROTEIN"/>
    <property type="match status" value="1"/>
</dbReference>
<organism evidence="10 11">
    <name type="scientific">Durusdinium trenchii</name>
    <dbReference type="NCBI Taxonomy" id="1381693"/>
    <lineage>
        <taxon>Eukaryota</taxon>
        <taxon>Sar</taxon>
        <taxon>Alveolata</taxon>
        <taxon>Dinophyceae</taxon>
        <taxon>Suessiales</taxon>
        <taxon>Symbiodiniaceae</taxon>
        <taxon>Durusdinium</taxon>
    </lineage>
</organism>
<gene>
    <name evidence="10" type="ORF">CCMP2556_LOCUS8253</name>
</gene>
<feature type="domain" description="Major facilitator superfamily (MFS) profile" evidence="9">
    <location>
        <begin position="44"/>
        <end position="487"/>
    </location>
</feature>
<dbReference type="InterPro" id="IPR044770">
    <property type="entry name" value="MFS_spinster-like"/>
</dbReference>
<protein>
    <recommendedName>
        <fullName evidence="9">Major facilitator superfamily (MFS) profile domain-containing protein</fullName>
    </recommendedName>
</protein>
<feature type="transmembrane region" description="Helical" evidence="8">
    <location>
        <begin position="301"/>
        <end position="324"/>
    </location>
</feature>
<dbReference type="InterPro" id="IPR011701">
    <property type="entry name" value="MFS"/>
</dbReference>
<feature type="transmembrane region" description="Helical" evidence="8">
    <location>
        <begin position="463"/>
        <end position="485"/>
    </location>
</feature>
<feature type="transmembrane region" description="Helical" evidence="8">
    <location>
        <begin position="135"/>
        <end position="156"/>
    </location>
</feature>
<feature type="transmembrane region" description="Helical" evidence="8">
    <location>
        <begin position="30"/>
        <end position="57"/>
    </location>
</feature>
<evidence type="ECO:0000256" key="6">
    <source>
        <dbReference type="ARBA" id="ARBA00024338"/>
    </source>
</evidence>
<dbReference type="PANTHER" id="PTHR23505">
    <property type="entry name" value="SPINSTER"/>
    <property type="match status" value="1"/>
</dbReference>
<dbReference type="Proteomes" id="UP001642484">
    <property type="component" value="Unassembled WGS sequence"/>
</dbReference>
<evidence type="ECO:0000313" key="10">
    <source>
        <dbReference type="EMBL" id="CAK9005926.1"/>
    </source>
</evidence>
<keyword evidence="4 8" id="KW-1133">Transmembrane helix</keyword>
<evidence type="ECO:0000256" key="5">
    <source>
        <dbReference type="ARBA" id="ARBA00023136"/>
    </source>
</evidence>
<comment type="subcellular location">
    <subcellularLocation>
        <location evidence="1">Membrane</location>
        <topology evidence="1">Multi-pass membrane protein</topology>
    </subcellularLocation>
</comment>
<feature type="compositionally biased region" description="Basic and acidic residues" evidence="7">
    <location>
        <begin position="510"/>
        <end position="519"/>
    </location>
</feature>
<evidence type="ECO:0000313" key="11">
    <source>
        <dbReference type="Proteomes" id="UP001642484"/>
    </source>
</evidence>
<reference evidence="10 11" key="1">
    <citation type="submission" date="2024-02" db="EMBL/GenBank/DDBJ databases">
        <authorList>
            <person name="Chen Y."/>
            <person name="Shah S."/>
            <person name="Dougan E. K."/>
            <person name="Thang M."/>
            <person name="Chan C."/>
        </authorList>
    </citation>
    <scope>NUCLEOTIDE SEQUENCE [LARGE SCALE GENOMIC DNA]</scope>
</reference>
<evidence type="ECO:0000256" key="8">
    <source>
        <dbReference type="SAM" id="Phobius"/>
    </source>
</evidence>
<feature type="region of interest" description="Disordered" evidence="7">
    <location>
        <begin position="496"/>
        <end position="521"/>
    </location>
</feature>
<dbReference type="InterPro" id="IPR036259">
    <property type="entry name" value="MFS_trans_sf"/>
</dbReference>
<evidence type="ECO:0000256" key="1">
    <source>
        <dbReference type="ARBA" id="ARBA00004141"/>
    </source>
</evidence>
<feature type="transmembrane region" description="Helical" evidence="8">
    <location>
        <begin position="407"/>
        <end position="430"/>
    </location>
</feature>